<dbReference type="AlphaFoldDB" id="A0A518GX27"/>
<organism evidence="3 4">
    <name type="scientific">Tautonia plasticadhaerens</name>
    <dbReference type="NCBI Taxonomy" id="2527974"/>
    <lineage>
        <taxon>Bacteria</taxon>
        <taxon>Pseudomonadati</taxon>
        <taxon>Planctomycetota</taxon>
        <taxon>Planctomycetia</taxon>
        <taxon>Isosphaerales</taxon>
        <taxon>Isosphaeraceae</taxon>
        <taxon>Tautonia</taxon>
    </lineage>
</organism>
<accession>A0A518GX27</accession>
<dbReference type="Pfam" id="PF08240">
    <property type="entry name" value="ADH_N"/>
    <property type="match status" value="1"/>
</dbReference>
<dbReference type="PANTHER" id="PTHR44154:SF1">
    <property type="entry name" value="QUINONE OXIDOREDUCTASE"/>
    <property type="match status" value="1"/>
</dbReference>
<evidence type="ECO:0000313" key="3">
    <source>
        <dbReference type="EMBL" id="QDV33139.1"/>
    </source>
</evidence>
<proteinExistence type="predicted"/>
<gene>
    <name evidence="3" type="ORF">ElP_09810</name>
</gene>
<dbReference type="RefSeq" id="WP_145267550.1">
    <property type="nucleotide sequence ID" value="NZ_CP036426.1"/>
</dbReference>
<keyword evidence="1" id="KW-0521">NADP</keyword>
<protein>
    <submittedName>
        <fullName evidence="3">Zinc-type alcohol dehydrogenase-like protein</fullName>
    </submittedName>
</protein>
<keyword evidence="4" id="KW-1185">Reference proteome</keyword>
<dbReference type="InterPro" id="IPR036291">
    <property type="entry name" value="NAD(P)-bd_dom_sf"/>
</dbReference>
<dbReference type="Gene3D" id="3.40.50.720">
    <property type="entry name" value="NAD(P)-binding Rossmann-like Domain"/>
    <property type="match status" value="1"/>
</dbReference>
<evidence type="ECO:0000259" key="2">
    <source>
        <dbReference type="SMART" id="SM00829"/>
    </source>
</evidence>
<dbReference type="GO" id="GO:0016491">
    <property type="term" value="F:oxidoreductase activity"/>
    <property type="evidence" value="ECO:0007669"/>
    <property type="project" value="InterPro"/>
</dbReference>
<sequence>MRAAYIEAHGDASEILVGELPTPRPGPGQVLLRVGAAAINPIDLYLRSGRVAMPMSFPYVVGTDVAGTVEEVGPGVTRFRPGDRAWGSNQGILGRQGSAAEFACTDEGWLHPTPPGLSDPEAASIAMVGLTAHLGLFDRARLGPGESVYVAGGGGGVGSMVVQMAKAVGARVATTAGQPASLDLCRRLGADLVLNYKEDDVPARLREWSEEGIDVWYETQRDPDLMTIVPLLRKRGRLVLMAGRDATPTLPLGSFYPRNCSIFGFAMFNYSADEQLICAEDMARWLSQGLLRPSVGRTFPLDQAAQAEQFLEDNTVGGAGTLVGKVVITIGEG</sequence>
<dbReference type="OrthoDB" id="9787435at2"/>
<dbReference type="InterPro" id="IPR011032">
    <property type="entry name" value="GroES-like_sf"/>
</dbReference>
<feature type="domain" description="Enoyl reductase (ER)" evidence="2">
    <location>
        <begin position="10"/>
        <end position="328"/>
    </location>
</feature>
<dbReference type="Proteomes" id="UP000317835">
    <property type="component" value="Chromosome"/>
</dbReference>
<dbReference type="SMART" id="SM00829">
    <property type="entry name" value="PKS_ER"/>
    <property type="match status" value="1"/>
</dbReference>
<dbReference type="CDD" id="cd08253">
    <property type="entry name" value="zeta_crystallin"/>
    <property type="match status" value="1"/>
</dbReference>
<dbReference type="InterPro" id="IPR013154">
    <property type="entry name" value="ADH-like_N"/>
</dbReference>
<dbReference type="InterPro" id="IPR051603">
    <property type="entry name" value="Zinc-ADH_QOR/CCCR"/>
</dbReference>
<evidence type="ECO:0000256" key="1">
    <source>
        <dbReference type="ARBA" id="ARBA00022857"/>
    </source>
</evidence>
<dbReference type="Gene3D" id="3.90.180.10">
    <property type="entry name" value="Medium-chain alcohol dehydrogenases, catalytic domain"/>
    <property type="match status" value="1"/>
</dbReference>
<reference evidence="3 4" key="1">
    <citation type="submission" date="2019-02" db="EMBL/GenBank/DDBJ databases">
        <title>Deep-cultivation of Planctomycetes and their phenomic and genomic characterization uncovers novel biology.</title>
        <authorList>
            <person name="Wiegand S."/>
            <person name="Jogler M."/>
            <person name="Boedeker C."/>
            <person name="Pinto D."/>
            <person name="Vollmers J."/>
            <person name="Rivas-Marin E."/>
            <person name="Kohn T."/>
            <person name="Peeters S.H."/>
            <person name="Heuer A."/>
            <person name="Rast P."/>
            <person name="Oberbeckmann S."/>
            <person name="Bunk B."/>
            <person name="Jeske O."/>
            <person name="Meyerdierks A."/>
            <person name="Storesund J.E."/>
            <person name="Kallscheuer N."/>
            <person name="Luecker S."/>
            <person name="Lage O.M."/>
            <person name="Pohl T."/>
            <person name="Merkel B.J."/>
            <person name="Hornburger P."/>
            <person name="Mueller R.-W."/>
            <person name="Bruemmer F."/>
            <person name="Labrenz M."/>
            <person name="Spormann A.M."/>
            <person name="Op den Camp H."/>
            <person name="Overmann J."/>
            <person name="Amann R."/>
            <person name="Jetten M.S.M."/>
            <person name="Mascher T."/>
            <person name="Medema M.H."/>
            <person name="Devos D.P."/>
            <person name="Kaster A.-K."/>
            <person name="Ovreas L."/>
            <person name="Rohde M."/>
            <person name="Galperin M.Y."/>
            <person name="Jogler C."/>
        </authorList>
    </citation>
    <scope>NUCLEOTIDE SEQUENCE [LARGE SCALE GENOMIC DNA]</scope>
    <source>
        <strain evidence="3 4">ElP</strain>
    </source>
</reference>
<evidence type="ECO:0000313" key="4">
    <source>
        <dbReference type="Proteomes" id="UP000317835"/>
    </source>
</evidence>
<dbReference type="InterPro" id="IPR013149">
    <property type="entry name" value="ADH-like_C"/>
</dbReference>
<dbReference type="PANTHER" id="PTHR44154">
    <property type="entry name" value="QUINONE OXIDOREDUCTASE"/>
    <property type="match status" value="1"/>
</dbReference>
<name>A0A518GX27_9BACT</name>
<dbReference type="KEGG" id="tpla:ElP_09810"/>
<dbReference type="SUPFAM" id="SSF51735">
    <property type="entry name" value="NAD(P)-binding Rossmann-fold domains"/>
    <property type="match status" value="1"/>
</dbReference>
<dbReference type="InterPro" id="IPR020843">
    <property type="entry name" value="ER"/>
</dbReference>
<dbReference type="Pfam" id="PF00107">
    <property type="entry name" value="ADH_zinc_N"/>
    <property type="match status" value="1"/>
</dbReference>
<dbReference type="SUPFAM" id="SSF50129">
    <property type="entry name" value="GroES-like"/>
    <property type="match status" value="1"/>
</dbReference>
<dbReference type="EMBL" id="CP036426">
    <property type="protein sequence ID" value="QDV33139.1"/>
    <property type="molecule type" value="Genomic_DNA"/>
</dbReference>